<dbReference type="CDD" id="cd09272">
    <property type="entry name" value="RNase_HI_RT_Ty1"/>
    <property type="match status" value="1"/>
</dbReference>
<dbReference type="GO" id="GO:0003676">
    <property type="term" value="F:nucleic acid binding"/>
    <property type="evidence" value="ECO:0007669"/>
    <property type="project" value="InterPro"/>
</dbReference>
<comment type="caution">
    <text evidence="2">The sequence shown here is derived from an EMBL/GenBank/DDBJ whole genome shotgun (WGS) entry which is preliminary data.</text>
</comment>
<name>A0AAW2N420_9LAMI</name>
<dbReference type="Pfam" id="PF13456">
    <property type="entry name" value="RVT_3"/>
    <property type="match status" value="1"/>
</dbReference>
<dbReference type="AlphaFoldDB" id="A0AAW2N420"/>
<gene>
    <name evidence="2" type="ORF">Scaly_2027800</name>
</gene>
<dbReference type="GO" id="GO:0004523">
    <property type="term" value="F:RNA-DNA hybrid ribonuclease activity"/>
    <property type="evidence" value="ECO:0007669"/>
    <property type="project" value="InterPro"/>
</dbReference>
<dbReference type="InterPro" id="IPR002156">
    <property type="entry name" value="RNaseH_domain"/>
</dbReference>
<reference evidence="2" key="2">
    <citation type="journal article" date="2024" name="Plant">
        <title>Genomic evolution and insights into agronomic trait innovations of Sesamum species.</title>
        <authorList>
            <person name="Miao H."/>
            <person name="Wang L."/>
            <person name="Qu L."/>
            <person name="Liu H."/>
            <person name="Sun Y."/>
            <person name="Le M."/>
            <person name="Wang Q."/>
            <person name="Wei S."/>
            <person name="Zheng Y."/>
            <person name="Lin W."/>
            <person name="Duan Y."/>
            <person name="Cao H."/>
            <person name="Xiong S."/>
            <person name="Wang X."/>
            <person name="Wei L."/>
            <person name="Li C."/>
            <person name="Ma Q."/>
            <person name="Ju M."/>
            <person name="Zhao R."/>
            <person name="Li G."/>
            <person name="Mu C."/>
            <person name="Tian Q."/>
            <person name="Mei H."/>
            <person name="Zhang T."/>
            <person name="Gao T."/>
            <person name="Zhang H."/>
        </authorList>
    </citation>
    <scope>NUCLEOTIDE SEQUENCE</scope>
    <source>
        <strain evidence="2">KEN8</strain>
    </source>
</reference>
<accession>A0AAW2N420</accession>
<proteinExistence type="predicted"/>
<protein>
    <submittedName>
        <fullName evidence="2">Retrovirus-related Pol polyprotein from transposon TNT 1-94</fullName>
    </submittedName>
</protein>
<organism evidence="2">
    <name type="scientific">Sesamum calycinum</name>
    <dbReference type="NCBI Taxonomy" id="2727403"/>
    <lineage>
        <taxon>Eukaryota</taxon>
        <taxon>Viridiplantae</taxon>
        <taxon>Streptophyta</taxon>
        <taxon>Embryophyta</taxon>
        <taxon>Tracheophyta</taxon>
        <taxon>Spermatophyta</taxon>
        <taxon>Magnoliopsida</taxon>
        <taxon>eudicotyledons</taxon>
        <taxon>Gunneridae</taxon>
        <taxon>Pentapetalae</taxon>
        <taxon>asterids</taxon>
        <taxon>lamiids</taxon>
        <taxon>Lamiales</taxon>
        <taxon>Pedaliaceae</taxon>
        <taxon>Sesamum</taxon>
    </lineage>
</organism>
<dbReference type="PANTHER" id="PTHR11439">
    <property type="entry name" value="GAG-POL-RELATED RETROTRANSPOSON"/>
    <property type="match status" value="1"/>
</dbReference>
<reference evidence="2" key="1">
    <citation type="submission" date="2020-06" db="EMBL/GenBank/DDBJ databases">
        <authorList>
            <person name="Li T."/>
            <person name="Hu X."/>
            <person name="Zhang T."/>
            <person name="Song X."/>
            <person name="Zhang H."/>
            <person name="Dai N."/>
            <person name="Sheng W."/>
            <person name="Hou X."/>
            <person name="Wei L."/>
        </authorList>
    </citation>
    <scope>NUCLEOTIDE SEQUENCE</scope>
    <source>
        <strain evidence="2">KEN8</strain>
        <tissue evidence="2">Leaf</tissue>
    </source>
</reference>
<feature type="domain" description="RNase H type-1" evidence="1">
    <location>
        <begin position="243"/>
        <end position="311"/>
    </location>
</feature>
<evidence type="ECO:0000259" key="1">
    <source>
        <dbReference type="Pfam" id="PF13456"/>
    </source>
</evidence>
<dbReference type="EMBL" id="JACGWM010000012">
    <property type="protein sequence ID" value="KAL0337527.1"/>
    <property type="molecule type" value="Genomic_DNA"/>
</dbReference>
<sequence length="328" mass="36624">MSDKEGKKFKARSQPLWVSLEVHHGAAKWVHSTCEVKEIVVRIETVSKTMYVDDMLIAAKNMYDVLALKALLSQKFDMKDLVLDRFGMSKAKPVSTPLANHFKLSIEQCPKTDREVENIAQVLYASAVGCLMYAMVCTLPDLAHAISQVCKYMSKLVVGYVDSDYAGDLDDRRSTIRYVFTLGGGPIRWKSTVQSIMTLSTTKAEYMVVAEAAKEALWRSGLSKELGVEQDWAVFRAMGEIDIGVVARECDGKVVGWLSQCFSAAVDLELVELFAARAGLEFAHYRGCPLVIMESDRQGMIHSLKEKSANFTDLGYKLVVCLRSFCFH</sequence>
<evidence type="ECO:0000313" key="2">
    <source>
        <dbReference type="EMBL" id="KAL0337527.1"/>
    </source>
</evidence>